<name>A0A1G7PVF9_9PROT</name>
<dbReference type="AlphaFoldDB" id="A0A1G7PVF9"/>
<dbReference type="Pfam" id="PF06568">
    <property type="entry name" value="YjiS-like"/>
    <property type="match status" value="1"/>
</dbReference>
<evidence type="ECO:0000313" key="3">
    <source>
        <dbReference type="Proteomes" id="UP000199415"/>
    </source>
</evidence>
<sequence>MGTIKAQRGTVRRLLAAPSPVAPVRGIGRALNHVPGMLVRTLRQWRRRARGRAELAGLDARARADLGVRWEDARAESRKPGWRA</sequence>
<evidence type="ECO:0000313" key="2">
    <source>
        <dbReference type="EMBL" id="SDF90302.1"/>
    </source>
</evidence>
<organism evidence="2 3">
    <name type="scientific">Limimonas halophila</name>
    <dbReference type="NCBI Taxonomy" id="1082479"/>
    <lineage>
        <taxon>Bacteria</taxon>
        <taxon>Pseudomonadati</taxon>
        <taxon>Pseudomonadota</taxon>
        <taxon>Alphaproteobacteria</taxon>
        <taxon>Rhodospirillales</taxon>
        <taxon>Rhodovibrionaceae</taxon>
        <taxon>Limimonas</taxon>
    </lineage>
</organism>
<protein>
    <submittedName>
        <fullName evidence="2">Uncharacterized conserved protein YjiS, DUF1127 family</fullName>
    </submittedName>
</protein>
<accession>A0A1G7PVF9</accession>
<keyword evidence="3" id="KW-1185">Reference proteome</keyword>
<evidence type="ECO:0000259" key="1">
    <source>
        <dbReference type="Pfam" id="PF06568"/>
    </source>
</evidence>
<gene>
    <name evidence="2" type="ORF">SAMN05216241_10392</name>
</gene>
<dbReference type="EMBL" id="FNCE01000003">
    <property type="protein sequence ID" value="SDF90302.1"/>
    <property type="molecule type" value="Genomic_DNA"/>
</dbReference>
<dbReference type="Proteomes" id="UP000199415">
    <property type="component" value="Unassembled WGS sequence"/>
</dbReference>
<feature type="domain" description="YjiS-like" evidence="1">
    <location>
        <begin position="38"/>
        <end position="74"/>
    </location>
</feature>
<reference evidence="2 3" key="1">
    <citation type="submission" date="2016-10" db="EMBL/GenBank/DDBJ databases">
        <authorList>
            <person name="de Groot N.N."/>
        </authorList>
    </citation>
    <scope>NUCLEOTIDE SEQUENCE [LARGE SCALE GENOMIC DNA]</scope>
    <source>
        <strain evidence="2 3">DSM 25584</strain>
    </source>
</reference>
<dbReference type="InterPro" id="IPR009506">
    <property type="entry name" value="YjiS-like"/>
</dbReference>
<proteinExistence type="predicted"/>